<keyword evidence="2" id="KW-1185">Reference proteome</keyword>
<reference evidence="1 2" key="1">
    <citation type="submission" date="2021-02" db="EMBL/GenBank/DDBJ databases">
        <authorList>
            <person name="Han P."/>
        </authorList>
    </citation>
    <scope>NUCLEOTIDE SEQUENCE [LARGE SCALE GENOMIC DNA]</scope>
    <source>
        <strain evidence="1">Candidatus Nitrospira sp. ZN2</strain>
    </source>
</reference>
<dbReference type="EMBL" id="CAJNBJ010000005">
    <property type="protein sequence ID" value="CAE6740424.1"/>
    <property type="molecule type" value="Genomic_DNA"/>
</dbReference>
<dbReference type="Proteomes" id="UP000675880">
    <property type="component" value="Unassembled WGS sequence"/>
</dbReference>
<sequence>MTPEQWVIAMLLVLALLVEFIRRLKGTVEEAHGDEAEVVSIPVAMKKRIPIRALRGPIELPRVVRPAMEADPAARRERPRITANARAMRRGIVFMAVLGPCRGLEPPDCSNRIG</sequence>
<comment type="caution">
    <text evidence="1">The sequence shown here is derived from an EMBL/GenBank/DDBJ whole genome shotgun (WGS) entry which is preliminary data.</text>
</comment>
<evidence type="ECO:0000313" key="2">
    <source>
        <dbReference type="Proteomes" id="UP000675880"/>
    </source>
</evidence>
<proteinExistence type="predicted"/>
<accession>A0ABN7LEV1</accession>
<dbReference type="RefSeq" id="WP_213042003.1">
    <property type="nucleotide sequence ID" value="NZ_CAJNBJ010000005.1"/>
</dbReference>
<name>A0ABN7LEV1_9BACT</name>
<organism evidence="1 2">
    <name type="scientific">Nitrospira defluvii</name>
    <dbReference type="NCBI Taxonomy" id="330214"/>
    <lineage>
        <taxon>Bacteria</taxon>
        <taxon>Pseudomonadati</taxon>
        <taxon>Nitrospirota</taxon>
        <taxon>Nitrospiria</taxon>
        <taxon>Nitrospirales</taxon>
        <taxon>Nitrospiraceae</taxon>
        <taxon>Nitrospira</taxon>
    </lineage>
</organism>
<protein>
    <submittedName>
        <fullName evidence="1">Uncharacterized protein</fullName>
    </submittedName>
</protein>
<evidence type="ECO:0000313" key="1">
    <source>
        <dbReference type="EMBL" id="CAE6740424.1"/>
    </source>
</evidence>
<gene>
    <name evidence="1" type="ORF">NSPZN2_130063</name>
</gene>